<dbReference type="PANTHER" id="PTHR30153:SF2">
    <property type="entry name" value="REPLICATIVE DNA HELICASE"/>
    <property type="match status" value="1"/>
</dbReference>
<dbReference type="GO" id="GO:0006260">
    <property type="term" value="P:DNA replication"/>
    <property type="evidence" value="ECO:0007669"/>
    <property type="project" value="UniProtKB-KW"/>
</dbReference>
<evidence type="ECO:0000256" key="9">
    <source>
        <dbReference type="ARBA" id="ARBA00044969"/>
    </source>
</evidence>
<evidence type="ECO:0000313" key="13">
    <source>
        <dbReference type="Proteomes" id="UP001164481"/>
    </source>
</evidence>
<keyword evidence="6" id="KW-0067">ATP-binding</keyword>
<organism evidence="12 13">
    <name type="scientific">Mycoplasmopsis synoviae</name>
    <name type="common">Mycoplasma synoviae</name>
    <dbReference type="NCBI Taxonomy" id="2109"/>
    <lineage>
        <taxon>Bacteria</taxon>
        <taxon>Bacillati</taxon>
        <taxon>Mycoplasmatota</taxon>
        <taxon>Mycoplasmoidales</taxon>
        <taxon>Metamycoplasmataceae</taxon>
        <taxon>Mycoplasmopsis</taxon>
    </lineage>
</organism>
<keyword evidence="4" id="KW-0378">Hydrolase</keyword>
<evidence type="ECO:0000256" key="3">
    <source>
        <dbReference type="ARBA" id="ARBA00022741"/>
    </source>
</evidence>
<dbReference type="RefSeq" id="WP_154221344.1">
    <property type="nucleotide sequence ID" value="NZ_CP034544.1"/>
</dbReference>
<reference evidence="12" key="2">
    <citation type="submission" date="2022-11" db="EMBL/GenBank/DDBJ databases">
        <title>complete genomes of mycoplasma synoviae ZX313 strain and SD2 strain.</title>
        <authorList>
            <person name="Zhong Q."/>
        </authorList>
    </citation>
    <scope>NUCLEOTIDE SEQUENCE</scope>
    <source>
        <strain evidence="12">SD2</strain>
    </source>
</reference>
<evidence type="ECO:0000256" key="1">
    <source>
        <dbReference type="ARBA" id="ARBA00008428"/>
    </source>
</evidence>
<dbReference type="SUPFAM" id="SSF52540">
    <property type="entry name" value="P-loop containing nucleoside triphosphate hydrolases"/>
    <property type="match status" value="1"/>
</dbReference>
<evidence type="ECO:0000256" key="8">
    <source>
        <dbReference type="ARBA" id="ARBA00023235"/>
    </source>
</evidence>
<dbReference type="GO" id="GO:0005524">
    <property type="term" value="F:ATP binding"/>
    <property type="evidence" value="ECO:0007669"/>
    <property type="project" value="UniProtKB-KW"/>
</dbReference>
<dbReference type="Proteomes" id="UP001164481">
    <property type="component" value="Chromosome"/>
</dbReference>
<dbReference type="SUPFAM" id="SSF48024">
    <property type="entry name" value="N-terminal domain of DnaB helicase"/>
    <property type="match status" value="1"/>
</dbReference>
<evidence type="ECO:0000256" key="5">
    <source>
        <dbReference type="ARBA" id="ARBA00022806"/>
    </source>
</evidence>
<dbReference type="Pfam" id="PF03796">
    <property type="entry name" value="DnaB_C"/>
    <property type="match status" value="1"/>
</dbReference>
<evidence type="ECO:0000313" key="12">
    <source>
        <dbReference type="EMBL" id="UZW64197.1"/>
    </source>
</evidence>
<dbReference type="EMBL" id="CP107525">
    <property type="protein sequence ID" value="UZW64197.1"/>
    <property type="molecule type" value="Genomic_DNA"/>
</dbReference>
<feature type="domain" description="SF4 helicase" evidence="11">
    <location>
        <begin position="198"/>
        <end position="498"/>
    </location>
</feature>
<dbReference type="AlphaFoldDB" id="A0AAX3F200"/>
<proteinExistence type="inferred from homology"/>
<dbReference type="EC" id="5.6.2.3" evidence="9"/>
<evidence type="ECO:0000259" key="11">
    <source>
        <dbReference type="PROSITE" id="PS51199"/>
    </source>
</evidence>
<dbReference type="InterPro" id="IPR007694">
    <property type="entry name" value="DNA_helicase_DnaB-like_C"/>
</dbReference>
<dbReference type="InterPro" id="IPR036185">
    <property type="entry name" value="DNA_heli_DnaB-like_N_sf"/>
</dbReference>
<evidence type="ECO:0000256" key="2">
    <source>
        <dbReference type="ARBA" id="ARBA00022705"/>
    </source>
</evidence>
<keyword evidence="2" id="KW-0235">DNA replication</keyword>
<reference evidence="12" key="1">
    <citation type="submission" date="2022-10" db="EMBL/GenBank/DDBJ databases">
        <authorList>
            <person name="Wei X."/>
        </authorList>
    </citation>
    <scope>NUCLEOTIDE SEQUENCE</scope>
    <source>
        <strain evidence="12">SD2</strain>
    </source>
</reference>
<dbReference type="InterPro" id="IPR007693">
    <property type="entry name" value="DNA_helicase_DnaB-like_N"/>
</dbReference>
<protein>
    <recommendedName>
        <fullName evidence="9">DNA 5'-3' helicase</fullName>
        <ecNumber evidence="9">5.6.2.3</ecNumber>
    </recommendedName>
</protein>
<comment type="similarity">
    <text evidence="1">Belongs to the helicase family. DnaB subfamily.</text>
</comment>
<sequence>MSKNKAIYSVIEKYNLKPENTTKHQNKELEEQLLSLIIDSKESQEFALSVIKKEYFFYIENQAIFQLIGEIIEKKERHKFTDLVDILRDLKLDEYKHISSRVTPEYINSLYSTNLNTENLIPYIEELENLYIKRYFEAYFKEMSSTVKEKTFDVKTLITDLENLKSETREKSLQSKNFVEHGNVQMDVVIEVQEVIEGLNKHWGLTSSFKNIDDIVQGFRPGQLVILAARPGIGKTALALNMAAHIARNVQDKDKNNKVLFISLEMQKKELAKRVMSFTLNVDLKYLTNPKNIKKPREWKVPELVWSNNRNNEFKKLNENLLYDDDVTGNLNDIIWKIKNFKKDNEDLAFVVVDYLQLVSATDISGNRQNEVSAISRSLKQLAIELNIPILALSQLSRNVESRENRRPQLHDLRESGSIEQDADIVIFLSRKESYDKLSKVSKDGEVQKNAQSIRTEKGAFVINTEVGIAKNRNGIIGTTNLAFYSNRVLFIDYNEYRPTNKFNKGRN</sequence>
<dbReference type="Gene3D" id="1.10.860.10">
    <property type="entry name" value="DNAb Helicase, Chain A"/>
    <property type="match status" value="1"/>
</dbReference>
<evidence type="ECO:0000256" key="10">
    <source>
        <dbReference type="ARBA" id="ARBA00048954"/>
    </source>
</evidence>
<dbReference type="GO" id="GO:0016787">
    <property type="term" value="F:hydrolase activity"/>
    <property type="evidence" value="ECO:0007669"/>
    <property type="project" value="UniProtKB-KW"/>
</dbReference>
<dbReference type="Gene3D" id="3.40.50.300">
    <property type="entry name" value="P-loop containing nucleotide triphosphate hydrolases"/>
    <property type="match status" value="1"/>
</dbReference>
<dbReference type="CDD" id="cd00984">
    <property type="entry name" value="DnaB_C"/>
    <property type="match status" value="1"/>
</dbReference>
<dbReference type="GO" id="GO:0003677">
    <property type="term" value="F:DNA binding"/>
    <property type="evidence" value="ECO:0007669"/>
    <property type="project" value="UniProtKB-KW"/>
</dbReference>
<dbReference type="PROSITE" id="PS51199">
    <property type="entry name" value="SF4_HELICASE"/>
    <property type="match status" value="1"/>
</dbReference>
<keyword evidence="3" id="KW-0547">Nucleotide-binding</keyword>
<accession>A0AAX3F200</accession>
<gene>
    <name evidence="12" type="ORF">OIE46_02300</name>
</gene>
<keyword evidence="5 12" id="KW-0347">Helicase</keyword>
<keyword evidence="8" id="KW-0413">Isomerase</keyword>
<dbReference type="InterPro" id="IPR016136">
    <property type="entry name" value="DNA_helicase_N/primase_C"/>
</dbReference>
<name>A0AAX3F200_MYCSY</name>
<dbReference type="Pfam" id="PF00772">
    <property type="entry name" value="DnaB"/>
    <property type="match status" value="1"/>
</dbReference>
<evidence type="ECO:0000256" key="7">
    <source>
        <dbReference type="ARBA" id="ARBA00023125"/>
    </source>
</evidence>
<dbReference type="PANTHER" id="PTHR30153">
    <property type="entry name" value="REPLICATIVE DNA HELICASE DNAB"/>
    <property type="match status" value="1"/>
</dbReference>
<keyword evidence="7" id="KW-0238">DNA-binding</keyword>
<dbReference type="GO" id="GO:0005829">
    <property type="term" value="C:cytosol"/>
    <property type="evidence" value="ECO:0007669"/>
    <property type="project" value="TreeGrafter"/>
</dbReference>
<dbReference type="InterPro" id="IPR027417">
    <property type="entry name" value="P-loop_NTPase"/>
</dbReference>
<comment type="catalytic activity">
    <reaction evidence="10">
        <text>ATP + H2O = ADP + phosphate + H(+)</text>
        <dbReference type="Rhea" id="RHEA:13065"/>
        <dbReference type="ChEBI" id="CHEBI:15377"/>
        <dbReference type="ChEBI" id="CHEBI:15378"/>
        <dbReference type="ChEBI" id="CHEBI:30616"/>
        <dbReference type="ChEBI" id="CHEBI:43474"/>
        <dbReference type="ChEBI" id="CHEBI:456216"/>
        <dbReference type="EC" id="5.6.2.3"/>
    </reaction>
</comment>
<evidence type="ECO:0000256" key="6">
    <source>
        <dbReference type="ARBA" id="ARBA00022840"/>
    </source>
</evidence>
<dbReference type="GO" id="GO:0043139">
    <property type="term" value="F:5'-3' DNA helicase activity"/>
    <property type="evidence" value="ECO:0007669"/>
    <property type="project" value="UniProtKB-EC"/>
</dbReference>
<evidence type="ECO:0000256" key="4">
    <source>
        <dbReference type="ARBA" id="ARBA00022801"/>
    </source>
</evidence>